<evidence type="ECO:0000313" key="3">
    <source>
        <dbReference type="EMBL" id="GEU83824.1"/>
    </source>
</evidence>
<dbReference type="PANTHER" id="PTHR31360">
    <property type="match status" value="1"/>
</dbReference>
<dbReference type="Gene3D" id="3.30.420.10">
    <property type="entry name" value="Ribonuclease H-like superfamily/Ribonuclease H"/>
    <property type="match status" value="1"/>
</dbReference>
<dbReference type="AlphaFoldDB" id="A0A6L2NH18"/>
<feature type="compositionally biased region" description="Polar residues" evidence="2">
    <location>
        <begin position="1"/>
        <end position="13"/>
    </location>
</feature>
<name>A0A6L2NH18_TANCI</name>
<comment type="similarity">
    <text evidence="1">Belongs to the OBAP family.</text>
</comment>
<accession>A0A6L2NH18</accession>
<dbReference type="GO" id="GO:0003676">
    <property type="term" value="F:nucleic acid binding"/>
    <property type="evidence" value="ECO:0007669"/>
    <property type="project" value="InterPro"/>
</dbReference>
<comment type="caution">
    <text evidence="3">The sequence shown here is derived from an EMBL/GenBank/DDBJ whole genome shotgun (WGS) entry which is preliminary data.</text>
</comment>
<organism evidence="3">
    <name type="scientific">Tanacetum cinerariifolium</name>
    <name type="common">Dalmatian daisy</name>
    <name type="synonym">Chrysanthemum cinerariifolium</name>
    <dbReference type="NCBI Taxonomy" id="118510"/>
    <lineage>
        <taxon>Eukaryota</taxon>
        <taxon>Viridiplantae</taxon>
        <taxon>Streptophyta</taxon>
        <taxon>Embryophyta</taxon>
        <taxon>Tracheophyta</taxon>
        <taxon>Spermatophyta</taxon>
        <taxon>Magnoliopsida</taxon>
        <taxon>eudicotyledons</taxon>
        <taxon>Gunneridae</taxon>
        <taxon>Pentapetalae</taxon>
        <taxon>asterids</taxon>
        <taxon>campanulids</taxon>
        <taxon>Asterales</taxon>
        <taxon>Asteraceae</taxon>
        <taxon>Asteroideae</taxon>
        <taxon>Anthemideae</taxon>
        <taxon>Anthemidinae</taxon>
        <taxon>Tanacetum</taxon>
    </lineage>
</organism>
<protein>
    <submittedName>
        <fullName evidence="3">Uncharacterized protein</fullName>
    </submittedName>
</protein>
<evidence type="ECO:0000256" key="2">
    <source>
        <dbReference type="SAM" id="MobiDB-lite"/>
    </source>
</evidence>
<dbReference type="InterPro" id="IPR036397">
    <property type="entry name" value="RNaseH_sf"/>
</dbReference>
<dbReference type="PANTHER" id="PTHR31360:SF16">
    <property type="entry name" value="OIL BODY-ASSOCIATED PROTEIN"/>
    <property type="match status" value="1"/>
</dbReference>
<reference evidence="3" key="1">
    <citation type="journal article" date="2019" name="Sci. Rep.">
        <title>Draft genome of Tanacetum cinerariifolium, the natural source of mosquito coil.</title>
        <authorList>
            <person name="Yamashiro T."/>
            <person name="Shiraishi A."/>
            <person name="Satake H."/>
            <person name="Nakayama K."/>
        </authorList>
    </citation>
    <scope>NUCLEOTIDE SEQUENCE</scope>
</reference>
<dbReference type="EMBL" id="BKCJ010008759">
    <property type="protein sequence ID" value="GEU83824.1"/>
    <property type="molecule type" value="Genomic_DNA"/>
</dbReference>
<sequence>MASTHPTDGTTVKNGHGPHDTPPGKPMTLGTHMLDKGAQMLRSLKPIKQMSQHVCTFALYSQDKSRQIETHHFVTRINQDFLQCAVYDSDDASGRLIGVEYIVSDKIFDTLSPDEQKLWHSHAHEWVRCNAIVLDWILGSLSQELYFGQVYSEVAYVVWDELEETYDRIDGEFNILTLLLACTYVAHKSNLLARDPLHDVKDAFAIVSREESYRGLPPGKLSAKSPVAFVVRTNNGIQICSSCEKNSGSNVDVSQNASTSASTMSASFTNEQMMKLLSLINEKPAANVSGNMSAYDYFKKDMFNVVDISSLRLTIGHPNGTMAKLLLFNCKLGHPSDQLLFVLSDKVCFKSSNHVSACDICHKAKQTKDPFPLSDHKSSKLGDLVHLDVWDPYKVTSKDEYTYFLIVVDDFSRVVWVK</sequence>
<feature type="region of interest" description="Disordered" evidence="2">
    <location>
        <begin position="1"/>
        <end position="31"/>
    </location>
</feature>
<proteinExistence type="inferred from homology"/>
<dbReference type="Pfam" id="PF06884">
    <property type="entry name" value="DUF1264"/>
    <property type="match status" value="1"/>
</dbReference>
<gene>
    <name evidence="3" type="ORF">Tci_055802</name>
</gene>
<evidence type="ECO:0000256" key="1">
    <source>
        <dbReference type="ARBA" id="ARBA00009740"/>
    </source>
</evidence>
<dbReference type="InterPro" id="IPR010686">
    <property type="entry name" value="OBAP-like"/>
</dbReference>